<organism evidence="2 3">
    <name type="scientific">Mytilus coruscus</name>
    <name type="common">Sea mussel</name>
    <dbReference type="NCBI Taxonomy" id="42192"/>
    <lineage>
        <taxon>Eukaryota</taxon>
        <taxon>Metazoa</taxon>
        <taxon>Spiralia</taxon>
        <taxon>Lophotrochozoa</taxon>
        <taxon>Mollusca</taxon>
        <taxon>Bivalvia</taxon>
        <taxon>Autobranchia</taxon>
        <taxon>Pteriomorphia</taxon>
        <taxon>Mytilida</taxon>
        <taxon>Mytiloidea</taxon>
        <taxon>Mytilidae</taxon>
        <taxon>Mytilinae</taxon>
        <taxon>Mytilus</taxon>
    </lineage>
</organism>
<name>A0A6J8F1A0_MYTCO</name>
<keyword evidence="3" id="KW-1185">Reference proteome</keyword>
<evidence type="ECO:0000256" key="1">
    <source>
        <dbReference type="SAM" id="Phobius"/>
    </source>
</evidence>
<feature type="transmembrane region" description="Helical" evidence="1">
    <location>
        <begin position="272"/>
        <end position="290"/>
    </location>
</feature>
<dbReference type="Pfam" id="PF22633">
    <property type="entry name" value="F5_F8_type_C_2"/>
    <property type="match status" value="1"/>
</dbReference>
<dbReference type="PANTHER" id="PTHR45713">
    <property type="entry name" value="FTP DOMAIN-CONTAINING PROTEIN"/>
    <property type="match status" value="1"/>
</dbReference>
<dbReference type="InterPro" id="IPR051941">
    <property type="entry name" value="BG_Antigen-Binding_Lectin"/>
</dbReference>
<keyword evidence="1" id="KW-1133">Transmembrane helix</keyword>
<accession>A0A6J8F1A0</accession>
<protein>
    <recommendedName>
        <fullName evidence="4">Fucolectin tachylectin-4 pentraxin-1 domain-containing protein</fullName>
    </recommendedName>
</protein>
<dbReference type="SUPFAM" id="SSF54695">
    <property type="entry name" value="POZ domain"/>
    <property type="match status" value="1"/>
</dbReference>
<dbReference type="InterPro" id="IPR008979">
    <property type="entry name" value="Galactose-bd-like_sf"/>
</dbReference>
<dbReference type="SUPFAM" id="SSF49785">
    <property type="entry name" value="Galactose-binding domain-like"/>
    <property type="match status" value="1"/>
</dbReference>
<dbReference type="InterPro" id="IPR011333">
    <property type="entry name" value="SKP1/BTB/POZ_sf"/>
</dbReference>
<dbReference type="Gene3D" id="3.30.710.10">
    <property type="entry name" value="Potassium Channel Kv1.1, Chain A"/>
    <property type="match status" value="1"/>
</dbReference>
<dbReference type="OrthoDB" id="6049351at2759"/>
<keyword evidence="1" id="KW-0812">Transmembrane</keyword>
<gene>
    <name evidence="2" type="ORF">MCOR_57608</name>
</gene>
<evidence type="ECO:0008006" key="4">
    <source>
        <dbReference type="Google" id="ProtNLM"/>
    </source>
</evidence>
<dbReference type="AlphaFoldDB" id="A0A6J8F1A0"/>
<dbReference type="GO" id="GO:0051260">
    <property type="term" value="P:protein homooligomerization"/>
    <property type="evidence" value="ECO:0007669"/>
    <property type="project" value="InterPro"/>
</dbReference>
<dbReference type="Proteomes" id="UP000507470">
    <property type="component" value="Unassembled WGS sequence"/>
</dbReference>
<proteinExistence type="predicted"/>
<sequence>MQYLIKIWTTLYGKQTYGRKRCKLHNNAFADANIALKKPTKLSSIFDPRISQQSEYLCCNSTYVVDGDKSSLLANGDFLCAHSDSLANQQSWWAVDLQNVYIINNVDIFGRTDCCTHQLANFDVEVILPTCTNSHWNYLEEGCKMNCHYQSTESQRITVTCPPNTKGRDKDVFERVLKFYDGSCIHIPHNVCSVEFVEELKFWGINPISSSPCCFLKYKQQAAENALLHTYMKDQKEEKVDTLSTRTSKFQKLRLYGRHILEINRKCILCRVYFVLSTFCILLSVLRIAISTLPEFRRIDSDTNYPEQDCVCFCFSDDNNSKLTSSNVQFLSDNEVIEQATDSAN</sequence>
<reference evidence="2 3" key="1">
    <citation type="submission" date="2020-06" db="EMBL/GenBank/DDBJ databases">
        <authorList>
            <person name="Li R."/>
            <person name="Bekaert M."/>
        </authorList>
    </citation>
    <scope>NUCLEOTIDE SEQUENCE [LARGE SCALE GENOMIC DNA]</scope>
    <source>
        <strain evidence="3">wild</strain>
    </source>
</reference>
<keyword evidence="1" id="KW-0472">Membrane</keyword>
<dbReference type="PANTHER" id="PTHR45713:SF15">
    <property type="entry name" value="F5_8 TYPE C DOMAIN-CONTAINING PROTEIN"/>
    <property type="match status" value="1"/>
</dbReference>
<evidence type="ECO:0000313" key="2">
    <source>
        <dbReference type="EMBL" id="CAC5425823.1"/>
    </source>
</evidence>
<dbReference type="EMBL" id="CACVKT020010328">
    <property type="protein sequence ID" value="CAC5425823.1"/>
    <property type="molecule type" value="Genomic_DNA"/>
</dbReference>
<evidence type="ECO:0000313" key="3">
    <source>
        <dbReference type="Proteomes" id="UP000507470"/>
    </source>
</evidence>
<dbReference type="Gene3D" id="2.60.120.260">
    <property type="entry name" value="Galactose-binding domain-like"/>
    <property type="match status" value="1"/>
</dbReference>